<dbReference type="PANTHER" id="PTHR13078:SF56">
    <property type="entry name" value="PEROXISOMAL MULTIFUNCTIONAL ENZYME TYPE 2"/>
    <property type="match status" value="1"/>
</dbReference>
<dbReference type="InParanoid" id="A0A7L4YQC7"/>
<dbReference type="GO" id="GO:0003857">
    <property type="term" value="F:(3S)-3-hydroxyacyl-CoA dehydrogenase (NAD+) activity"/>
    <property type="evidence" value="ECO:0007669"/>
    <property type="project" value="TreeGrafter"/>
</dbReference>
<evidence type="ECO:0000313" key="5">
    <source>
        <dbReference type="Proteomes" id="UP000463857"/>
    </source>
</evidence>
<comment type="similarity">
    <text evidence="1">Belongs to the enoyl-CoA hydratase/isomerase family.</text>
</comment>
<dbReference type="CDD" id="cd03448">
    <property type="entry name" value="HDE_HSD"/>
    <property type="match status" value="1"/>
</dbReference>
<dbReference type="GO" id="GO:0044594">
    <property type="term" value="F:17-beta-hydroxysteroid dehydrogenase (NAD+) activity"/>
    <property type="evidence" value="ECO:0007669"/>
    <property type="project" value="TreeGrafter"/>
</dbReference>
<dbReference type="KEGG" id="eke:EK0264_13950"/>
<evidence type="ECO:0000259" key="2">
    <source>
        <dbReference type="Pfam" id="PF01575"/>
    </source>
</evidence>
<dbReference type="SUPFAM" id="SSF54637">
    <property type="entry name" value="Thioesterase/thiol ester dehydrase-isomerase"/>
    <property type="match status" value="2"/>
</dbReference>
<dbReference type="PANTHER" id="PTHR13078">
    <property type="entry name" value="PEROXISOMAL MULTIFUNCTIONAL ENZYME TYPE 2-RELATED"/>
    <property type="match status" value="1"/>
</dbReference>
<dbReference type="InterPro" id="IPR029069">
    <property type="entry name" value="HotDog_dom_sf"/>
</dbReference>
<accession>A0A7L4YQC7</accession>
<evidence type="ECO:0000259" key="3">
    <source>
        <dbReference type="Pfam" id="PF22622"/>
    </source>
</evidence>
<dbReference type="RefSeq" id="WP_159546415.1">
    <property type="nucleotide sequence ID" value="NZ_CP047156.1"/>
</dbReference>
<keyword evidence="5" id="KW-1185">Reference proteome</keyword>
<dbReference type="InterPro" id="IPR002539">
    <property type="entry name" value="MaoC-like_dom"/>
</dbReference>
<reference evidence="4 5" key="1">
    <citation type="journal article" date="2018" name="Int. J. Syst. Evol. Microbiol.">
        <title>Epidermidibacterium keratini gen. nov., sp. nov., a member of the family Sporichthyaceae, isolated from keratin epidermis.</title>
        <authorList>
            <person name="Lee D.G."/>
            <person name="Trujillo M.E."/>
            <person name="Kang S."/>
            <person name="Nam J.J."/>
            <person name="Kim Y.J."/>
        </authorList>
    </citation>
    <scope>NUCLEOTIDE SEQUENCE [LARGE SCALE GENOMIC DNA]</scope>
    <source>
        <strain evidence="4 5">EPI-7</strain>
    </source>
</reference>
<dbReference type="OrthoDB" id="5522043at2"/>
<evidence type="ECO:0000313" key="4">
    <source>
        <dbReference type="EMBL" id="QHC01278.1"/>
    </source>
</evidence>
<protein>
    <submittedName>
        <fullName evidence="4">Enoyl-CoA hydratase</fullName>
    </submittedName>
</protein>
<dbReference type="Pfam" id="PF22622">
    <property type="entry name" value="MFE-2_hydrat-2_N"/>
    <property type="match status" value="1"/>
</dbReference>
<evidence type="ECO:0000256" key="1">
    <source>
        <dbReference type="ARBA" id="ARBA00005254"/>
    </source>
</evidence>
<dbReference type="AlphaFoldDB" id="A0A7L4YQC7"/>
<dbReference type="EMBL" id="CP047156">
    <property type="protein sequence ID" value="QHC01278.1"/>
    <property type="molecule type" value="Genomic_DNA"/>
</dbReference>
<name>A0A7L4YQC7_9ACTN</name>
<dbReference type="Pfam" id="PF01575">
    <property type="entry name" value="MaoC_dehydratas"/>
    <property type="match status" value="1"/>
</dbReference>
<dbReference type="InterPro" id="IPR054357">
    <property type="entry name" value="MFE-2_N"/>
</dbReference>
<dbReference type="Gene3D" id="3.10.129.10">
    <property type="entry name" value="Hotdog Thioesterase"/>
    <property type="match status" value="2"/>
</dbReference>
<gene>
    <name evidence="4" type="ORF">EK0264_13950</name>
</gene>
<feature type="domain" description="MaoC-like" evidence="2">
    <location>
        <begin position="161"/>
        <end position="274"/>
    </location>
</feature>
<proteinExistence type="inferred from homology"/>
<sequence>MSLNHDLVGKPSEPVTKSWTSTETLLYALGIGYGHDDQLTGLQFTTENTDGIEQVVAPTYGVIMTHGAGPGRSLGDFDRAMLVHGEQGLRIHRRIPAAGTAQIVSTITDIFDKGSAAIVRSESTATDSETGAPLVTTTSSVFIRGEGGFGGESGPKATWQAPDREPDWSGTARTWPGQALLYRLNGDRNPLHADPAFAARGGFEKPILHGLCTYGVSARVLLDAPFAGDAGNLREFSGRFSSPVIPGDELTVRAWQSDDDEILFQTVGAQQKTVIDHGRARFGPPEA</sequence>
<dbReference type="FunCoup" id="A0A7L4YQC7">
    <property type="interactions" value="4"/>
</dbReference>
<feature type="domain" description="Peroxisomal multifunctional enzyme type 2-like N-terminal" evidence="3">
    <location>
        <begin position="19"/>
        <end position="145"/>
    </location>
</feature>
<organism evidence="4 5">
    <name type="scientific">Epidermidibacterium keratini</name>
    <dbReference type="NCBI Taxonomy" id="1891644"/>
    <lineage>
        <taxon>Bacteria</taxon>
        <taxon>Bacillati</taxon>
        <taxon>Actinomycetota</taxon>
        <taxon>Actinomycetes</taxon>
        <taxon>Sporichthyales</taxon>
        <taxon>Sporichthyaceae</taxon>
        <taxon>Epidermidibacterium</taxon>
    </lineage>
</organism>
<dbReference type="GO" id="GO:0004300">
    <property type="term" value="F:enoyl-CoA hydratase activity"/>
    <property type="evidence" value="ECO:0007669"/>
    <property type="project" value="TreeGrafter"/>
</dbReference>
<dbReference type="GO" id="GO:0006635">
    <property type="term" value="P:fatty acid beta-oxidation"/>
    <property type="evidence" value="ECO:0007669"/>
    <property type="project" value="TreeGrafter"/>
</dbReference>
<dbReference type="Proteomes" id="UP000463857">
    <property type="component" value="Chromosome"/>
</dbReference>